<feature type="chain" id="PRO_5022838921" description="Secreted protein" evidence="1">
    <location>
        <begin position="22"/>
        <end position="107"/>
    </location>
</feature>
<name>A0A5B7B8D1_DAVIN</name>
<accession>A0A5B7B8D1</accession>
<evidence type="ECO:0000313" key="2">
    <source>
        <dbReference type="EMBL" id="MPA65052.1"/>
    </source>
</evidence>
<keyword evidence="1" id="KW-0732">Signal</keyword>
<reference evidence="2" key="1">
    <citation type="submission" date="2019-08" db="EMBL/GenBank/DDBJ databases">
        <title>Reference gene set and small RNA set construction with multiple tissues from Davidia involucrata Baill.</title>
        <authorList>
            <person name="Yang H."/>
            <person name="Zhou C."/>
            <person name="Li G."/>
            <person name="Wang J."/>
            <person name="Gao P."/>
            <person name="Wang M."/>
            <person name="Wang R."/>
            <person name="Zhao Y."/>
        </authorList>
    </citation>
    <scope>NUCLEOTIDE SEQUENCE</scope>
    <source>
        <tissue evidence="2">Mixed with DoveR01_LX</tissue>
    </source>
</reference>
<dbReference type="EMBL" id="GHES01034493">
    <property type="protein sequence ID" value="MPA65052.1"/>
    <property type="molecule type" value="Transcribed_RNA"/>
</dbReference>
<protein>
    <recommendedName>
        <fullName evidence="3">Secreted protein</fullName>
    </recommendedName>
</protein>
<feature type="signal peptide" evidence="1">
    <location>
        <begin position="1"/>
        <end position="21"/>
    </location>
</feature>
<gene>
    <name evidence="2" type="ORF">Din_034493</name>
</gene>
<organism evidence="2">
    <name type="scientific">Davidia involucrata</name>
    <name type="common">Dove tree</name>
    <dbReference type="NCBI Taxonomy" id="16924"/>
    <lineage>
        <taxon>Eukaryota</taxon>
        <taxon>Viridiplantae</taxon>
        <taxon>Streptophyta</taxon>
        <taxon>Embryophyta</taxon>
        <taxon>Tracheophyta</taxon>
        <taxon>Spermatophyta</taxon>
        <taxon>Magnoliopsida</taxon>
        <taxon>eudicotyledons</taxon>
        <taxon>Gunneridae</taxon>
        <taxon>Pentapetalae</taxon>
        <taxon>asterids</taxon>
        <taxon>Cornales</taxon>
        <taxon>Nyssaceae</taxon>
        <taxon>Davidia</taxon>
    </lineage>
</organism>
<evidence type="ECO:0000256" key="1">
    <source>
        <dbReference type="SAM" id="SignalP"/>
    </source>
</evidence>
<sequence>MCVFTCFNNVLIHCSIYIAVSCTIDVSVSGEACDIFGGSTGSFNHNHTLLQRSSSSEHRLREIGSTRIARSRELFIPFPRQLLEMFLVDISIHVICKCLPTKSHQLL</sequence>
<evidence type="ECO:0008006" key="3">
    <source>
        <dbReference type="Google" id="ProtNLM"/>
    </source>
</evidence>
<dbReference type="AlphaFoldDB" id="A0A5B7B8D1"/>
<proteinExistence type="predicted"/>